<proteinExistence type="predicted"/>
<name>A0AAE0Y7J8_9GAST</name>
<evidence type="ECO:0000313" key="2">
    <source>
        <dbReference type="Proteomes" id="UP001283361"/>
    </source>
</evidence>
<reference evidence="1" key="1">
    <citation type="journal article" date="2023" name="G3 (Bethesda)">
        <title>A reference genome for the long-term kleptoplast-retaining sea slug Elysia crispata morphotype clarki.</title>
        <authorList>
            <person name="Eastman K.E."/>
            <person name="Pendleton A.L."/>
            <person name="Shaikh M.A."/>
            <person name="Suttiyut T."/>
            <person name="Ogas R."/>
            <person name="Tomko P."/>
            <person name="Gavelis G."/>
            <person name="Widhalm J.R."/>
            <person name="Wisecaver J.H."/>
        </authorList>
    </citation>
    <scope>NUCLEOTIDE SEQUENCE</scope>
    <source>
        <strain evidence="1">ECLA1</strain>
    </source>
</reference>
<keyword evidence="2" id="KW-1185">Reference proteome</keyword>
<dbReference type="AlphaFoldDB" id="A0AAE0Y7J8"/>
<evidence type="ECO:0000313" key="1">
    <source>
        <dbReference type="EMBL" id="KAK3734630.1"/>
    </source>
</evidence>
<comment type="caution">
    <text evidence="1">The sequence shown here is derived from an EMBL/GenBank/DDBJ whole genome shotgun (WGS) entry which is preliminary data.</text>
</comment>
<dbReference type="Proteomes" id="UP001283361">
    <property type="component" value="Unassembled WGS sequence"/>
</dbReference>
<gene>
    <name evidence="1" type="ORF">RRG08_003537</name>
</gene>
<accession>A0AAE0Y7J8</accession>
<dbReference type="EMBL" id="JAWDGP010006844">
    <property type="protein sequence ID" value="KAK3734630.1"/>
    <property type="molecule type" value="Genomic_DNA"/>
</dbReference>
<sequence length="141" mass="15594">MTDWRSVDENVWAEQANRKEEEPYDMKKKKRAARLRQKIPADIFSPPLPPPCLFNTCLVGVVRGSQRGTCAEDAERSRCLFAATGRERAGCLSLCVCVCVGGGDWQIRPPRSSVISLSFLLEDSEGSDGAAQDGTDRRMQS</sequence>
<protein>
    <submittedName>
        <fullName evidence="1">Uncharacterized protein</fullName>
    </submittedName>
</protein>
<organism evidence="1 2">
    <name type="scientific">Elysia crispata</name>
    <name type="common">lettuce slug</name>
    <dbReference type="NCBI Taxonomy" id="231223"/>
    <lineage>
        <taxon>Eukaryota</taxon>
        <taxon>Metazoa</taxon>
        <taxon>Spiralia</taxon>
        <taxon>Lophotrochozoa</taxon>
        <taxon>Mollusca</taxon>
        <taxon>Gastropoda</taxon>
        <taxon>Heterobranchia</taxon>
        <taxon>Euthyneura</taxon>
        <taxon>Panpulmonata</taxon>
        <taxon>Sacoglossa</taxon>
        <taxon>Placobranchoidea</taxon>
        <taxon>Plakobranchidae</taxon>
        <taxon>Elysia</taxon>
    </lineage>
</organism>